<reference evidence="3" key="2">
    <citation type="submission" date="2021-04" db="EMBL/GenBank/DDBJ databases">
        <title>Two novel venom proteins underlie divergent parasitic strategies between a generalist and a specialist parasite.</title>
        <authorList>
            <person name="Huang J."/>
            <person name="Chen J."/>
            <person name="Fang G."/>
            <person name="Pang L."/>
            <person name="Zhou S."/>
            <person name="Zhou Y."/>
            <person name="Pan Z."/>
            <person name="Zhang Q."/>
            <person name="Sheng Y."/>
            <person name="Lu Y."/>
            <person name="Liu Z."/>
            <person name="Zhang Y."/>
            <person name="Li G."/>
            <person name="Shi M."/>
            <person name="Chen X."/>
            <person name="Zhan S."/>
        </authorList>
    </citation>
    <scope>NUCLEOTIDE SEQUENCE</scope>
    <source>
        <strain evidence="3">LbG486</strain>
        <tissue evidence="3">Venom gland</tissue>
    </source>
</reference>
<dbReference type="OrthoDB" id="7706582at2759"/>
<feature type="signal peptide" evidence="1">
    <location>
        <begin position="1"/>
        <end position="19"/>
    </location>
</feature>
<dbReference type="Pfam" id="PF03272">
    <property type="entry name" value="Mucin_bdg"/>
    <property type="match status" value="1"/>
</dbReference>
<dbReference type="EMBL" id="MT439843">
    <property type="protein sequence ID" value="QPB69265.1"/>
    <property type="molecule type" value="mRNA"/>
</dbReference>
<sequence>MIFLILIKLFLIFVSDTISQETVQWNLNTTTRTVEPLVREISEPWTKYIIQNQLFHYKTHFEIIIKQGTTFNLTVETASEIENLYFYCLADSPYKKLIILNLAGETNFTKTLTTNFDCVPMVSVSNNVQLRMIIKTKNWLSLPIFDSNDASLFESEKFESEFYKNVQIYGFVENYYTQMLLSVNDIKTLKSLNYSLYLGLENQIDIIEYYDYLTGISPYYNKDIVSSLKLIDRTTIFIRSEKCNDDNSSTKEDLASFFNDDDIYFNIVDAFDAFICPETNLNRHFISAINNLERFLQTKKGSSWILLQKFAEYYNRKEFDINFRETFNLWNDMFATLYHQKFVIKNPMLQSASPYNYKKIFNYQMGNDITKWSYEEKLNLFVSLFGYDGTDTNLREFRIRHNPYNQITTKDSVDIVPTILKMFLDLYDINLLPFLKKIIKDISLNPELKLRLLNGHPVMPAIDFGINPKDLQALSKERDLRQISPLMLGTRMKNTYVNVLFIIESPIDLTNCCLYLNNDCHTIVGKNMTIKLLSDVYSIYVAEVLNGNTYISDEIYHTISKNMLINVNVEEIPENQTHFPLIHYKFDAQGPDNRLFLEIFINYKDMTLIIKQLSNEISENNLYFSLQLKRNDTNIMEYKFPDKMQNQLLTNAVEKFEINDEIHIFHREPSFLKLNLEGYNNPVEQNNIFRLTSVGLDAILKKMENNLQYEFYAIGHYDVLFLKIFINYNNMTIKVKQYDGQINWGYIDKLYFSFILERNDTNIFEYKFFGSHLKNLSYVNDVNDFKINDKIHIFHAESHRLMLNLEGFNNVISNNSFILTHEGLQTFDYNGTYAKELSLKENKISETKIFFPIVQYGFHVLGFNDALFLKIFINYKSMTIELNQISDQIHSYFKNDELYFSLSLERKRSSIHEFKFFGGEQPIKNSVVDFKINDIVHFYHAEPGRFKIYLEGYYSSKANNNSFVLTDDGLRHINDLNDKIISADVKRIDKFNSEYNIDLSYNALYQIYFANYNRTLRFNNLERYIPLNWD</sequence>
<evidence type="ECO:0000259" key="2">
    <source>
        <dbReference type="Pfam" id="PF03272"/>
    </source>
</evidence>
<feature type="chain" id="PRO_5030908740" evidence="1">
    <location>
        <begin position="20"/>
        <end position="1030"/>
    </location>
</feature>
<name>A0A7S7YKI8_9HYME</name>
<feature type="domain" description="Putative mucin/carbohydrate-binding" evidence="2">
    <location>
        <begin position="861"/>
        <end position="970"/>
    </location>
</feature>
<reference evidence="3" key="1">
    <citation type="submission" date="2020-05" db="EMBL/GenBank/DDBJ databases">
        <authorList>
            <person name="Huang J.H."/>
            <person name="Chen J.N."/>
            <person name="Fang G.Q."/>
            <person name="Pang L."/>
            <person name="Zhou S.C."/>
            <person name="Zhan S."/>
        </authorList>
    </citation>
    <scope>NUCLEOTIDE SEQUENCE</scope>
    <source>
        <strain evidence="3">LbG486</strain>
        <tissue evidence="3">Venom gland</tissue>
    </source>
</reference>
<evidence type="ECO:0000256" key="1">
    <source>
        <dbReference type="SAM" id="SignalP"/>
    </source>
</evidence>
<accession>A0A7S7YKI8</accession>
<evidence type="ECO:0000313" key="3">
    <source>
        <dbReference type="EMBL" id="QPB69265.1"/>
    </source>
</evidence>
<dbReference type="InterPro" id="IPR004954">
    <property type="entry name" value="Mucin-bd"/>
</dbReference>
<proteinExistence type="evidence at transcript level"/>
<organism evidence="3">
    <name type="scientific">Leptopilina boulardi</name>
    <dbReference type="NCBI Taxonomy" id="63433"/>
    <lineage>
        <taxon>Eukaryota</taxon>
        <taxon>Metazoa</taxon>
        <taxon>Ecdysozoa</taxon>
        <taxon>Arthropoda</taxon>
        <taxon>Hexapoda</taxon>
        <taxon>Insecta</taxon>
        <taxon>Pterygota</taxon>
        <taxon>Neoptera</taxon>
        <taxon>Endopterygota</taxon>
        <taxon>Hymenoptera</taxon>
        <taxon>Apocrita</taxon>
        <taxon>Proctotrupomorpha</taxon>
        <taxon>Cynipoidea</taxon>
        <taxon>Figitidae</taxon>
        <taxon>Eucoilinae</taxon>
        <taxon>Leptopilina</taxon>
    </lineage>
</organism>
<keyword evidence="1" id="KW-0732">Signal</keyword>
<gene>
    <name evidence="3" type="primary">Warm</name>
</gene>
<protein>
    <submittedName>
        <fullName evidence="3">Wasp egg adhesion-related protein</fullName>
    </submittedName>
</protein>
<dbReference type="AlphaFoldDB" id="A0A7S7YKI8"/>